<dbReference type="EMBL" id="JBBXMP010000232">
    <property type="protein sequence ID" value="KAL0059340.1"/>
    <property type="molecule type" value="Genomic_DNA"/>
</dbReference>
<evidence type="ECO:0000313" key="2">
    <source>
        <dbReference type="EMBL" id="KAL0059340.1"/>
    </source>
</evidence>
<name>A0ABR2ZCE8_9AGAR</name>
<reference evidence="2 3" key="1">
    <citation type="submission" date="2024-05" db="EMBL/GenBank/DDBJ databases">
        <title>A draft genome resource for the thread blight pathogen Marasmius tenuissimus strain MS-2.</title>
        <authorList>
            <person name="Yulfo-Soto G.E."/>
            <person name="Baruah I.K."/>
            <person name="Amoako-Attah I."/>
            <person name="Bukari Y."/>
            <person name="Meinhardt L.W."/>
            <person name="Bailey B.A."/>
            <person name="Cohen S.P."/>
        </authorList>
    </citation>
    <scope>NUCLEOTIDE SEQUENCE [LARGE SCALE GENOMIC DNA]</scope>
    <source>
        <strain evidence="2 3">MS-2</strain>
    </source>
</reference>
<feature type="transmembrane region" description="Helical" evidence="1">
    <location>
        <begin position="12"/>
        <end position="36"/>
    </location>
</feature>
<keyword evidence="3" id="KW-1185">Reference proteome</keyword>
<evidence type="ECO:0000256" key="1">
    <source>
        <dbReference type="SAM" id="Phobius"/>
    </source>
</evidence>
<keyword evidence="1" id="KW-1133">Transmembrane helix</keyword>
<keyword evidence="1" id="KW-0812">Transmembrane</keyword>
<accession>A0ABR2ZCE8</accession>
<organism evidence="2 3">
    <name type="scientific">Marasmius tenuissimus</name>
    <dbReference type="NCBI Taxonomy" id="585030"/>
    <lineage>
        <taxon>Eukaryota</taxon>
        <taxon>Fungi</taxon>
        <taxon>Dikarya</taxon>
        <taxon>Basidiomycota</taxon>
        <taxon>Agaricomycotina</taxon>
        <taxon>Agaricomycetes</taxon>
        <taxon>Agaricomycetidae</taxon>
        <taxon>Agaricales</taxon>
        <taxon>Marasmiineae</taxon>
        <taxon>Marasmiaceae</taxon>
        <taxon>Marasmius</taxon>
    </lineage>
</organism>
<dbReference type="Proteomes" id="UP001437256">
    <property type="component" value="Unassembled WGS sequence"/>
</dbReference>
<proteinExistence type="predicted"/>
<sequence>MSIHSVQYKAIVAAIIESGVLYPTSLITSIMVRLIIDPDAHGTLPVDLAAVSTMMAGFAPTLVIVRVAYGKSVDSVQQMMSIHFAEQTSRPGHGHGVSTLRTTVNLPSRSQDEDHIKQAKFEVSMNGDRIV</sequence>
<protein>
    <submittedName>
        <fullName evidence="2">Uncharacterized protein</fullName>
    </submittedName>
</protein>
<evidence type="ECO:0000313" key="3">
    <source>
        <dbReference type="Proteomes" id="UP001437256"/>
    </source>
</evidence>
<keyword evidence="1" id="KW-0472">Membrane</keyword>
<feature type="transmembrane region" description="Helical" evidence="1">
    <location>
        <begin position="48"/>
        <end position="69"/>
    </location>
</feature>
<gene>
    <name evidence="2" type="ORF">AAF712_013918</name>
</gene>
<comment type="caution">
    <text evidence="2">The sequence shown here is derived from an EMBL/GenBank/DDBJ whole genome shotgun (WGS) entry which is preliminary data.</text>
</comment>